<dbReference type="AlphaFoldDB" id="A0A975FY63"/>
<evidence type="ECO:0000313" key="5">
    <source>
        <dbReference type="Proteomes" id="UP000676409"/>
    </source>
</evidence>
<comment type="similarity">
    <text evidence="1">Belongs to the PhzF family.</text>
</comment>
<reference evidence="4" key="1">
    <citation type="submission" date="2021-04" db="EMBL/GenBank/DDBJ databases">
        <title>The complete genome sequence of Caulobacter sp. S6.</title>
        <authorList>
            <person name="Tang Y."/>
            <person name="Ouyang W."/>
            <person name="Liu Q."/>
            <person name="Huang B."/>
            <person name="Guo Z."/>
            <person name="Lei P."/>
        </authorList>
    </citation>
    <scope>NUCLEOTIDE SEQUENCE</scope>
    <source>
        <strain evidence="4">S6</strain>
    </source>
</reference>
<dbReference type="GO" id="GO:0016853">
    <property type="term" value="F:isomerase activity"/>
    <property type="evidence" value="ECO:0007669"/>
    <property type="project" value="UniProtKB-KW"/>
</dbReference>
<dbReference type="NCBIfam" id="TIGR00654">
    <property type="entry name" value="PhzF_family"/>
    <property type="match status" value="1"/>
</dbReference>
<dbReference type="Pfam" id="PF02567">
    <property type="entry name" value="PhzC-PhzF"/>
    <property type="match status" value="1"/>
</dbReference>
<protein>
    <submittedName>
        <fullName evidence="4">PhzF family phenazine biosynthesis protein</fullName>
    </submittedName>
</protein>
<dbReference type="GO" id="GO:0005737">
    <property type="term" value="C:cytoplasm"/>
    <property type="evidence" value="ECO:0007669"/>
    <property type="project" value="TreeGrafter"/>
</dbReference>
<evidence type="ECO:0000313" key="4">
    <source>
        <dbReference type="EMBL" id="QUD87097.1"/>
    </source>
</evidence>
<dbReference type="RefSeq" id="WP_211937149.1">
    <property type="nucleotide sequence ID" value="NZ_CP073078.1"/>
</dbReference>
<dbReference type="PANTHER" id="PTHR13774">
    <property type="entry name" value="PHENAZINE BIOSYNTHESIS PROTEIN"/>
    <property type="match status" value="1"/>
</dbReference>
<keyword evidence="5" id="KW-1185">Reference proteome</keyword>
<evidence type="ECO:0000256" key="3">
    <source>
        <dbReference type="PIRSR" id="PIRSR016184-1"/>
    </source>
</evidence>
<proteinExistence type="inferred from homology"/>
<dbReference type="EMBL" id="CP073078">
    <property type="protein sequence ID" value="QUD87097.1"/>
    <property type="molecule type" value="Genomic_DNA"/>
</dbReference>
<dbReference type="Proteomes" id="UP000676409">
    <property type="component" value="Chromosome"/>
</dbReference>
<feature type="active site" evidence="3">
    <location>
        <position position="45"/>
    </location>
</feature>
<dbReference type="KEGG" id="caul:KCG34_18815"/>
<accession>A0A975FY63</accession>
<dbReference type="SUPFAM" id="SSF54506">
    <property type="entry name" value="Diaminopimelate epimerase-like"/>
    <property type="match status" value="1"/>
</dbReference>
<gene>
    <name evidence="4" type="ORF">KCG34_18815</name>
</gene>
<dbReference type="InterPro" id="IPR003719">
    <property type="entry name" value="Phenazine_PhzF-like"/>
</dbReference>
<dbReference type="PANTHER" id="PTHR13774:SF17">
    <property type="entry name" value="PHENAZINE BIOSYNTHESIS-LIKE DOMAIN-CONTAINING PROTEIN"/>
    <property type="match status" value="1"/>
</dbReference>
<sequence>MRQWTVDAFAAAPFKGNPACVVEPFEAWPEARWMQALAAENNQAETAFLLKTADPARFGLRWFTPAVEVPLCGHATLASSHVLLNELGVQAAEIAFETLKSGVLTVRRTEAGIEMDFPADPPRRTVEPEGLAEALGVKPAEVWVGQYLIAVLDSEETLRALTPNLSKLEPIGAEASAGCGNVSVVATADAGRPYQVVSRFFAPGSGIPEDPTTGSAHCMLAPLYAEKLGRPAFRCHQAYPGRGGDLEVELKGARVLLRGQAVTVVESRLRV</sequence>
<evidence type="ECO:0000256" key="1">
    <source>
        <dbReference type="ARBA" id="ARBA00008270"/>
    </source>
</evidence>
<organism evidence="4 5">
    <name type="scientific">Phenylobacterium montanum</name>
    <dbReference type="NCBI Taxonomy" id="2823693"/>
    <lineage>
        <taxon>Bacteria</taxon>
        <taxon>Pseudomonadati</taxon>
        <taxon>Pseudomonadota</taxon>
        <taxon>Alphaproteobacteria</taxon>
        <taxon>Caulobacterales</taxon>
        <taxon>Caulobacteraceae</taxon>
        <taxon>Phenylobacterium</taxon>
    </lineage>
</organism>
<evidence type="ECO:0000256" key="2">
    <source>
        <dbReference type="ARBA" id="ARBA00023235"/>
    </source>
</evidence>
<name>A0A975FY63_9CAUL</name>
<keyword evidence="2" id="KW-0413">Isomerase</keyword>
<dbReference type="PIRSF" id="PIRSF016184">
    <property type="entry name" value="PhzC_PhzF"/>
    <property type="match status" value="1"/>
</dbReference>
<dbReference type="Gene3D" id="3.10.310.10">
    <property type="entry name" value="Diaminopimelate Epimerase, Chain A, domain 1"/>
    <property type="match status" value="2"/>
</dbReference>